<accession>A0ABC8UUZ9</accession>
<feature type="region of interest" description="Disordered" evidence="1">
    <location>
        <begin position="30"/>
        <end position="70"/>
    </location>
</feature>
<keyword evidence="3" id="KW-1185">Reference proteome</keyword>
<protein>
    <submittedName>
        <fullName evidence="2">Uncharacterized protein</fullName>
    </submittedName>
</protein>
<dbReference type="Proteomes" id="UP001642360">
    <property type="component" value="Unassembled WGS sequence"/>
</dbReference>
<evidence type="ECO:0000313" key="2">
    <source>
        <dbReference type="EMBL" id="CAK9184863.1"/>
    </source>
</evidence>
<dbReference type="AlphaFoldDB" id="A0ABC8UUZ9"/>
<gene>
    <name evidence="2" type="ORF">ILEXP_LOCUS55211</name>
</gene>
<feature type="compositionally biased region" description="Low complexity" evidence="1">
    <location>
        <begin position="35"/>
        <end position="48"/>
    </location>
</feature>
<dbReference type="EMBL" id="CAUOFW020009113">
    <property type="protein sequence ID" value="CAK9184863.1"/>
    <property type="molecule type" value="Genomic_DNA"/>
</dbReference>
<name>A0ABC8UUZ9_9AQUA</name>
<reference evidence="2 3" key="1">
    <citation type="submission" date="2024-02" db="EMBL/GenBank/DDBJ databases">
        <authorList>
            <person name="Vignale AGUSTIN F."/>
            <person name="Sosa J E."/>
            <person name="Modenutti C."/>
        </authorList>
    </citation>
    <scope>NUCLEOTIDE SEQUENCE [LARGE SCALE GENOMIC DNA]</scope>
</reference>
<evidence type="ECO:0000313" key="3">
    <source>
        <dbReference type="Proteomes" id="UP001642360"/>
    </source>
</evidence>
<sequence>MSFFFPIEREKTTKFPKICLFYLPINATRQTPAPSSSFSSSQSHQSSRQLEDTEVEGIEELLVRNGGAPS</sequence>
<evidence type="ECO:0000256" key="1">
    <source>
        <dbReference type="SAM" id="MobiDB-lite"/>
    </source>
</evidence>
<organism evidence="2 3">
    <name type="scientific">Ilex paraguariensis</name>
    <name type="common">yerba mate</name>
    <dbReference type="NCBI Taxonomy" id="185542"/>
    <lineage>
        <taxon>Eukaryota</taxon>
        <taxon>Viridiplantae</taxon>
        <taxon>Streptophyta</taxon>
        <taxon>Embryophyta</taxon>
        <taxon>Tracheophyta</taxon>
        <taxon>Spermatophyta</taxon>
        <taxon>Magnoliopsida</taxon>
        <taxon>eudicotyledons</taxon>
        <taxon>Gunneridae</taxon>
        <taxon>Pentapetalae</taxon>
        <taxon>asterids</taxon>
        <taxon>campanulids</taxon>
        <taxon>Aquifoliales</taxon>
        <taxon>Aquifoliaceae</taxon>
        <taxon>Ilex</taxon>
    </lineage>
</organism>
<proteinExistence type="predicted"/>
<comment type="caution">
    <text evidence="2">The sequence shown here is derived from an EMBL/GenBank/DDBJ whole genome shotgun (WGS) entry which is preliminary data.</text>
</comment>